<sequence length="187" mass="20634">MPTVSEVFTIDSPWESANKARASLGIKPAERLLFVSIAKQTMQFFRAGKLIRSFVISTSKKPPSNVKNSLGTPRGHHEIVERIGAGQPPGMVFKARVCTGHHFSELSAEADTGNLITSRILWLRGLETGVNRGGEVDTHDRYIYIHGTNRESTLGHPQSAGCVLMRNLEIVELYDDVRTGDHVLIVD</sequence>
<keyword evidence="5" id="KW-0378">Hydrolase</keyword>
<dbReference type="OrthoDB" id="9787225at2"/>
<evidence type="ECO:0000256" key="1">
    <source>
        <dbReference type="ARBA" id="ARBA00004752"/>
    </source>
</evidence>
<evidence type="ECO:0000256" key="7">
    <source>
        <dbReference type="ARBA" id="ARBA00022984"/>
    </source>
</evidence>
<evidence type="ECO:0000256" key="6">
    <source>
        <dbReference type="ARBA" id="ARBA00022960"/>
    </source>
</evidence>
<dbReference type="InterPro" id="IPR050979">
    <property type="entry name" value="LD-transpeptidase"/>
</dbReference>
<evidence type="ECO:0000256" key="4">
    <source>
        <dbReference type="ARBA" id="ARBA00022679"/>
    </source>
</evidence>
<dbReference type="GO" id="GO:0018104">
    <property type="term" value="P:peptidoglycan-protein cross-linking"/>
    <property type="evidence" value="ECO:0007669"/>
    <property type="project" value="TreeGrafter"/>
</dbReference>
<keyword evidence="4" id="KW-0808">Transferase</keyword>
<feature type="domain" description="L,D-TPase catalytic" evidence="10">
    <location>
        <begin position="31"/>
        <end position="186"/>
    </location>
</feature>
<keyword evidence="7 9" id="KW-0573">Peptidoglycan synthesis</keyword>
<protein>
    <submittedName>
        <fullName evidence="11">L,D-transpeptidase</fullName>
    </submittedName>
</protein>
<dbReference type="PANTHER" id="PTHR30582:SF24">
    <property type="entry name" value="L,D-TRANSPEPTIDASE ERFK_SRFK-RELATED"/>
    <property type="match status" value="1"/>
</dbReference>
<dbReference type="GO" id="GO:0071555">
    <property type="term" value="P:cell wall organization"/>
    <property type="evidence" value="ECO:0007669"/>
    <property type="project" value="UniProtKB-UniRule"/>
</dbReference>
<dbReference type="GO" id="GO:0008360">
    <property type="term" value="P:regulation of cell shape"/>
    <property type="evidence" value="ECO:0007669"/>
    <property type="project" value="UniProtKB-UniRule"/>
</dbReference>
<dbReference type="Gene3D" id="2.40.440.10">
    <property type="entry name" value="L,D-transpeptidase catalytic domain-like"/>
    <property type="match status" value="1"/>
</dbReference>
<evidence type="ECO:0000256" key="2">
    <source>
        <dbReference type="ARBA" id="ARBA00005992"/>
    </source>
</evidence>
<keyword evidence="6 9" id="KW-0133">Cell shape</keyword>
<keyword evidence="3" id="KW-0328">Glycosyltransferase</keyword>
<comment type="pathway">
    <text evidence="1 9">Cell wall biogenesis; peptidoglycan biosynthesis.</text>
</comment>
<dbReference type="Pfam" id="PF03734">
    <property type="entry name" value="YkuD"/>
    <property type="match status" value="1"/>
</dbReference>
<dbReference type="Proteomes" id="UP000217265">
    <property type="component" value="Chromosome"/>
</dbReference>
<dbReference type="EMBL" id="CP023344">
    <property type="protein sequence ID" value="ATC65905.1"/>
    <property type="molecule type" value="Genomic_DNA"/>
</dbReference>
<dbReference type="InterPro" id="IPR005490">
    <property type="entry name" value="LD_TPept_cat_dom"/>
</dbReference>
<accession>A0A290QB30</accession>
<comment type="similarity">
    <text evidence="2">Belongs to the YkuD family.</text>
</comment>
<dbReference type="GO" id="GO:0005576">
    <property type="term" value="C:extracellular region"/>
    <property type="evidence" value="ECO:0007669"/>
    <property type="project" value="TreeGrafter"/>
</dbReference>
<dbReference type="CDD" id="cd16913">
    <property type="entry name" value="YkuD_like"/>
    <property type="match status" value="1"/>
</dbReference>
<evidence type="ECO:0000313" key="12">
    <source>
        <dbReference type="Proteomes" id="UP000217265"/>
    </source>
</evidence>
<evidence type="ECO:0000313" key="11">
    <source>
        <dbReference type="EMBL" id="ATC65905.1"/>
    </source>
</evidence>
<dbReference type="SUPFAM" id="SSF141523">
    <property type="entry name" value="L,D-transpeptidase catalytic domain-like"/>
    <property type="match status" value="1"/>
</dbReference>
<dbReference type="GO" id="GO:0071972">
    <property type="term" value="F:peptidoglycan L,D-transpeptidase activity"/>
    <property type="evidence" value="ECO:0007669"/>
    <property type="project" value="TreeGrafter"/>
</dbReference>
<dbReference type="GO" id="GO:0016757">
    <property type="term" value="F:glycosyltransferase activity"/>
    <property type="evidence" value="ECO:0007669"/>
    <property type="project" value="UniProtKB-KW"/>
</dbReference>
<dbReference type="KEGG" id="vbh:CMV30_00560"/>
<dbReference type="PANTHER" id="PTHR30582">
    <property type="entry name" value="L,D-TRANSPEPTIDASE"/>
    <property type="match status" value="1"/>
</dbReference>
<evidence type="ECO:0000256" key="9">
    <source>
        <dbReference type="PROSITE-ProRule" id="PRU01373"/>
    </source>
</evidence>
<evidence type="ECO:0000256" key="8">
    <source>
        <dbReference type="ARBA" id="ARBA00023316"/>
    </source>
</evidence>
<dbReference type="UniPathway" id="UPA00219"/>
<evidence type="ECO:0000259" key="10">
    <source>
        <dbReference type="PROSITE" id="PS52029"/>
    </source>
</evidence>
<proteinExistence type="inferred from homology"/>
<feature type="active site" description="Proton donor/acceptor" evidence="9">
    <location>
        <position position="146"/>
    </location>
</feature>
<gene>
    <name evidence="11" type="ORF">CMV30_00560</name>
</gene>
<keyword evidence="12" id="KW-1185">Reference proteome</keyword>
<organism evidence="11 12">
    <name type="scientific">Nibricoccus aquaticus</name>
    <dbReference type="NCBI Taxonomy" id="2576891"/>
    <lineage>
        <taxon>Bacteria</taxon>
        <taxon>Pseudomonadati</taxon>
        <taxon>Verrucomicrobiota</taxon>
        <taxon>Opitutia</taxon>
        <taxon>Opitutales</taxon>
        <taxon>Opitutaceae</taxon>
        <taxon>Nibricoccus</taxon>
    </lineage>
</organism>
<dbReference type="AlphaFoldDB" id="A0A290QB30"/>
<feature type="active site" description="Nucleophile" evidence="9">
    <location>
        <position position="162"/>
    </location>
</feature>
<evidence type="ECO:0000256" key="3">
    <source>
        <dbReference type="ARBA" id="ARBA00022676"/>
    </source>
</evidence>
<name>A0A290QB30_9BACT</name>
<keyword evidence="8 9" id="KW-0961">Cell wall biogenesis/degradation</keyword>
<dbReference type="PROSITE" id="PS52029">
    <property type="entry name" value="LD_TPASE"/>
    <property type="match status" value="1"/>
</dbReference>
<evidence type="ECO:0000256" key="5">
    <source>
        <dbReference type="ARBA" id="ARBA00022801"/>
    </source>
</evidence>
<dbReference type="InterPro" id="IPR038063">
    <property type="entry name" value="Transpep_catalytic_dom"/>
</dbReference>
<reference evidence="11 12" key="1">
    <citation type="submission" date="2017-09" db="EMBL/GenBank/DDBJ databases">
        <title>Complete genome sequence of Verrucomicrobial strain HZ-65, isolated from freshwater.</title>
        <authorList>
            <person name="Choi A."/>
        </authorList>
    </citation>
    <scope>NUCLEOTIDE SEQUENCE [LARGE SCALE GENOMIC DNA]</scope>
    <source>
        <strain evidence="11 12">HZ-65</strain>
    </source>
</reference>